<keyword evidence="3" id="KW-1185">Reference proteome</keyword>
<evidence type="ECO:0000313" key="2">
    <source>
        <dbReference type="EMBL" id="GFS10967.1"/>
    </source>
</evidence>
<keyword evidence="2" id="KW-0378">Hydrolase</keyword>
<keyword evidence="2" id="KW-0255">Endonuclease</keyword>
<reference evidence="2 3" key="1">
    <citation type="journal article" date="2021" name="Elife">
        <title>Chloroplast acquisition without the gene transfer in kleptoplastic sea slugs, Plakobranchus ocellatus.</title>
        <authorList>
            <person name="Maeda T."/>
            <person name="Takahashi S."/>
            <person name="Yoshida T."/>
            <person name="Shimamura S."/>
            <person name="Takaki Y."/>
            <person name="Nagai Y."/>
            <person name="Toyoda A."/>
            <person name="Suzuki Y."/>
            <person name="Arimoto A."/>
            <person name="Ishii H."/>
            <person name="Satoh N."/>
            <person name="Nishiyama T."/>
            <person name="Hasebe M."/>
            <person name="Maruyama T."/>
            <person name="Minagawa J."/>
            <person name="Obokata J."/>
            <person name="Shigenobu S."/>
        </authorList>
    </citation>
    <scope>NUCLEOTIDE SEQUENCE [LARGE SCALE GENOMIC DNA]</scope>
</reference>
<proteinExistence type="predicted"/>
<dbReference type="GO" id="GO:0004519">
    <property type="term" value="F:endonuclease activity"/>
    <property type="evidence" value="ECO:0007669"/>
    <property type="project" value="UniProtKB-KW"/>
</dbReference>
<organism evidence="2 3">
    <name type="scientific">Elysia marginata</name>
    <dbReference type="NCBI Taxonomy" id="1093978"/>
    <lineage>
        <taxon>Eukaryota</taxon>
        <taxon>Metazoa</taxon>
        <taxon>Spiralia</taxon>
        <taxon>Lophotrochozoa</taxon>
        <taxon>Mollusca</taxon>
        <taxon>Gastropoda</taxon>
        <taxon>Heterobranchia</taxon>
        <taxon>Euthyneura</taxon>
        <taxon>Panpulmonata</taxon>
        <taxon>Sacoglossa</taxon>
        <taxon>Placobranchoidea</taxon>
        <taxon>Plakobranchidae</taxon>
        <taxon>Elysia</taxon>
    </lineage>
</organism>
<dbReference type="EMBL" id="BMAT01002650">
    <property type="protein sequence ID" value="GFS10967.1"/>
    <property type="molecule type" value="Genomic_DNA"/>
</dbReference>
<sequence>MDLFQDGSKQDTDVQNVMLQETSQGKKTNKEIIQMADFGERLSQQLMKRKLGYAGRIIKNSSGPLLQLSLEGKIERKRRQVRSRRNWMDDVKEWSRSTNYGDPKRKAENREEWRDMVANLQTEDGT</sequence>
<keyword evidence="2" id="KW-0540">Nuclease</keyword>
<evidence type="ECO:0000313" key="3">
    <source>
        <dbReference type="Proteomes" id="UP000762676"/>
    </source>
</evidence>
<name>A0AAV4IL77_9GAST</name>
<dbReference type="Proteomes" id="UP000762676">
    <property type="component" value="Unassembled WGS sequence"/>
</dbReference>
<accession>A0AAV4IL77</accession>
<dbReference type="AlphaFoldDB" id="A0AAV4IL77"/>
<protein>
    <submittedName>
        <fullName evidence="2">Endonuclease-reverse transcriptase</fullName>
    </submittedName>
</protein>
<feature type="compositionally biased region" description="Polar residues" evidence="1">
    <location>
        <begin position="13"/>
        <end position="26"/>
    </location>
</feature>
<evidence type="ECO:0000256" key="1">
    <source>
        <dbReference type="SAM" id="MobiDB-lite"/>
    </source>
</evidence>
<gene>
    <name evidence="2" type="ORF">ElyMa_001335700</name>
</gene>
<comment type="caution">
    <text evidence="2">The sequence shown here is derived from an EMBL/GenBank/DDBJ whole genome shotgun (WGS) entry which is preliminary data.</text>
</comment>
<feature type="region of interest" description="Disordered" evidence="1">
    <location>
        <begin position="1"/>
        <end position="29"/>
    </location>
</feature>